<proteinExistence type="predicted"/>
<evidence type="ECO:0000256" key="1">
    <source>
        <dbReference type="SAM" id="Coils"/>
    </source>
</evidence>
<dbReference type="RefSeq" id="WP_193994620.1">
    <property type="nucleotide sequence ID" value="NZ_JADEXP010000191.1"/>
</dbReference>
<name>A0A928ZWD1_LEPEC</name>
<evidence type="ECO:0000313" key="3">
    <source>
        <dbReference type="Proteomes" id="UP000615026"/>
    </source>
</evidence>
<dbReference type="Proteomes" id="UP000615026">
    <property type="component" value="Unassembled WGS sequence"/>
</dbReference>
<comment type="caution">
    <text evidence="2">The sequence shown here is derived from an EMBL/GenBank/DDBJ whole genome shotgun (WGS) entry which is preliminary data.</text>
</comment>
<keyword evidence="3" id="KW-1185">Reference proteome</keyword>
<dbReference type="Pfam" id="PF19936">
    <property type="entry name" value="DUF6399"/>
    <property type="match status" value="1"/>
</dbReference>
<dbReference type="EMBL" id="JADEXP010000191">
    <property type="protein sequence ID" value="MBE9068683.1"/>
    <property type="molecule type" value="Genomic_DNA"/>
</dbReference>
<keyword evidence="2" id="KW-0238">DNA-binding</keyword>
<protein>
    <submittedName>
        <fullName evidence="2">DNA-binding protein</fullName>
    </submittedName>
</protein>
<feature type="coiled-coil region" evidence="1">
    <location>
        <begin position="260"/>
        <end position="287"/>
    </location>
</feature>
<gene>
    <name evidence="2" type="ORF">IQ260_18720</name>
</gene>
<evidence type="ECO:0000313" key="2">
    <source>
        <dbReference type="EMBL" id="MBE9068683.1"/>
    </source>
</evidence>
<dbReference type="AlphaFoldDB" id="A0A928ZWD1"/>
<dbReference type="GO" id="GO:0003677">
    <property type="term" value="F:DNA binding"/>
    <property type="evidence" value="ECO:0007669"/>
    <property type="project" value="UniProtKB-KW"/>
</dbReference>
<reference evidence="2" key="1">
    <citation type="submission" date="2020-10" db="EMBL/GenBank/DDBJ databases">
        <authorList>
            <person name="Castelo-Branco R."/>
            <person name="Eusebio N."/>
            <person name="Adriana R."/>
            <person name="Vieira A."/>
            <person name="Brugerolle De Fraissinette N."/>
            <person name="Rezende De Castro R."/>
            <person name="Schneider M.P."/>
            <person name="Vasconcelos V."/>
            <person name="Leao P.N."/>
        </authorList>
    </citation>
    <scope>NUCLEOTIDE SEQUENCE</scope>
    <source>
        <strain evidence="2">LEGE 11479</strain>
    </source>
</reference>
<sequence>MSLTIRERSQKVAGCIKADANQGIESIASALGMSKSSVHRHQQGIARRNQYAESELWETASGSAWLKRLVLGVLYHFGIKHGIGAESLCEFFKSVHLETHVGVSASALRQVKHRVEEVIVAYAVSQSEQCQSHNKPGICLGGDETFFGLPILVLVELASGFIFTEVECENRQYATWRHQLEQWWHPSDWQCHFMVSDGARALVKLAISGLGTVSVADLFHAMRALARPIGSALGRQLAQVEKQLDTLQPQVNQAKHKAKQQTLNVQLETLTQQYQQLEQDQHTYHRALADISQAVHPFTLDTPQWQLFDDLTTQLAAPLKTLTHLAKLYGGDKAQHAIDTFDAQIPQFANGIHAWWQWVMQALASETQETDVQNWVLTAVLPWVYWAQQTDKTRKPHLKARYQQAASDAYDQLMAHAMTLQIDDAQRQYWVQWCQWMCAKYQRTSSAVEGRNGYLSQRHHVNRGFSAQSLKVLTIIHNFDLKRPDGTTAAQRLFGHSFPDLFEWILGNINELPMPRRSSKAHQVVPLHVELFPA</sequence>
<dbReference type="InterPro" id="IPR045650">
    <property type="entry name" value="DUF6399"/>
</dbReference>
<accession>A0A928ZWD1</accession>
<organism evidence="2 3">
    <name type="scientific">Leptolyngbya cf. ectocarpi LEGE 11479</name>
    <dbReference type="NCBI Taxonomy" id="1828722"/>
    <lineage>
        <taxon>Bacteria</taxon>
        <taxon>Bacillati</taxon>
        <taxon>Cyanobacteriota</taxon>
        <taxon>Cyanophyceae</taxon>
        <taxon>Leptolyngbyales</taxon>
        <taxon>Leptolyngbyaceae</taxon>
        <taxon>Leptolyngbya group</taxon>
        <taxon>Leptolyngbya</taxon>
    </lineage>
</organism>
<keyword evidence="1" id="KW-0175">Coiled coil</keyword>